<dbReference type="InterPro" id="IPR037066">
    <property type="entry name" value="Plug_dom_sf"/>
</dbReference>
<gene>
    <name evidence="4" type="ORF">J7I43_06010</name>
</gene>
<dbReference type="PROSITE" id="PS52016">
    <property type="entry name" value="TONB_DEPENDENT_REC_3"/>
    <property type="match status" value="1"/>
</dbReference>
<evidence type="ECO:0000256" key="1">
    <source>
        <dbReference type="PROSITE-ProRule" id="PRU01360"/>
    </source>
</evidence>
<accession>A0ABS3YAQ2</accession>
<dbReference type="NCBIfam" id="TIGR04057">
    <property type="entry name" value="SusC_RagA_signa"/>
    <property type="match status" value="1"/>
</dbReference>
<dbReference type="InterPro" id="IPR012910">
    <property type="entry name" value="Plug_dom"/>
</dbReference>
<name>A0ABS3YAQ2_9BACT</name>
<feature type="chain" id="PRO_5045128230" evidence="2">
    <location>
        <begin position="28"/>
        <end position="939"/>
    </location>
</feature>
<dbReference type="InterPro" id="IPR023997">
    <property type="entry name" value="TonB-dep_OMP_SusC/RagA_CS"/>
</dbReference>
<organism evidence="4 5">
    <name type="scientific">Chitinophaga chungangae</name>
    <dbReference type="NCBI Taxonomy" id="2821488"/>
    <lineage>
        <taxon>Bacteria</taxon>
        <taxon>Pseudomonadati</taxon>
        <taxon>Bacteroidota</taxon>
        <taxon>Chitinophagia</taxon>
        <taxon>Chitinophagales</taxon>
        <taxon>Chitinophagaceae</taxon>
        <taxon>Chitinophaga</taxon>
    </lineage>
</organism>
<dbReference type="Pfam" id="PF07715">
    <property type="entry name" value="Plug"/>
    <property type="match status" value="1"/>
</dbReference>
<keyword evidence="5" id="KW-1185">Reference proteome</keyword>
<feature type="domain" description="TonB-dependent receptor plug" evidence="3">
    <location>
        <begin position="67"/>
        <end position="162"/>
    </location>
</feature>
<keyword evidence="1" id="KW-0813">Transport</keyword>
<reference evidence="5" key="1">
    <citation type="submission" date="2021-03" db="EMBL/GenBank/DDBJ databases">
        <title>Assistant Professor.</title>
        <authorList>
            <person name="Huq M.A."/>
        </authorList>
    </citation>
    <scope>NUCLEOTIDE SEQUENCE [LARGE SCALE GENOMIC DNA]</scope>
    <source>
        <strain evidence="5">MAH-28</strain>
    </source>
</reference>
<dbReference type="Gene3D" id="2.170.130.10">
    <property type="entry name" value="TonB-dependent receptor, plug domain"/>
    <property type="match status" value="1"/>
</dbReference>
<sequence length="939" mass="104137">MMKKYATFFFLGMTALAPLASQAGATAADTSDRKVPAPQSLPAPGGVLPLRDTVPVLFGMQSSAKLLQSYGIVYNDALRNIPVTSVENALYGKLAGLSLAQNNLAPGEDGAAMSLRGASPLVVVDGVPRDITSIDPEQVASVSVLRDALATAMYGARAANGVVMIQTKHGYNGKKRISFTAQTAMQQMLQTPKFLGAYDYARLYNEALANDGRQPVYTQADLDAWKNGSDPYGHPDVNWYDKVLKDQAGMQRYNLNISGGNRISRYFVDLDYLNQKGYFVTDPNNTYKTNNFYQRFIFRSNVDVELTKTTLLNLSLAGRIRNSNEPGATTASIFNNIMSTPNNAYPVHNFDGSLGGNNDYQNNIYGQAVRSGYRPAYNRNLMADLNVTQRLDAFLPGLYVKGAFSLNTYYDETLNRSKSFAVYNVIPRPGQDTLINKIGTDGQQNNSSAIADDYRQAYTEFLVGYDSTFGSHHVGVTAVGFRDSYTSVRNLPLVNASIALRARYDFEEKYLLEFVMSRSYNNMYHPDNRWGYFPAAGIGWNIARESWFRSALPGISILKLRASYGITGNTSDAGYYQYIQYFNNTTSYNFGNPSTSAAAITEGVLANPGLAWEKTSKLNIGVDISALRDRLEFSAEYFRNRNTDLLMIRGDNASGIIGNSLPSENIGESVYKGMEFTAGFNGQAGALGYFVKGNLSFLQSRMEEMQEVRRAYDWNRRTGQPVNMQFGYVADGFYQNDDEIQKGPSPEGYSPVPGDIRYRDLNGDGTINLLDERPIFNGKPFFYYGLSAGLSWKGLDLNMTWQGVGNRDIYLGGANVWEFLNTSLNGGPGQAQESHLGRWTPQTAATATYPRLTVNGNVNNHRASTFWVKDGSYLRLKNLELGYTLPQRWISRLKLASIRAFASGYNLLTFTPLKNMDPEALFTGYPNQRIVNFGMNIQL</sequence>
<dbReference type="SUPFAM" id="SSF56935">
    <property type="entry name" value="Porins"/>
    <property type="match status" value="1"/>
</dbReference>
<proteinExistence type="inferred from homology"/>
<comment type="caution">
    <text evidence="4">The sequence shown here is derived from an EMBL/GenBank/DDBJ whole genome shotgun (WGS) entry which is preliminary data.</text>
</comment>
<dbReference type="Proteomes" id="UP000679126">
    <property type="component" value="Unassembled WGS sequence"/>
</dbReference>
<dbReference type="InterPro" id="IPR023996">
    <property type="entry name" value="TonB-dep_OMP_SusC/RagA"/>
</dbReference>
<protein>
    <submittedName>
        <fullName evidence="4">SusC/RagA family TonB-linked outer membrane protein</fullName>
    </submittedName>
</protein>
<dbReference type="InterPro" id="IPR039426">
    <property type="entry name" value="TonB-dep_rcpt-like"/>
</dbReference>
<keyword evidence="1" id="KW-0812">Transmembrane</keyword>
<keyword evidence="2" id="KW-0732">Signal</keyword>
<keyword evidence="1" id="KW-1134">Transmembrane beta strand</keyword>
<evidence type="ECO:0000313" key="5">
    <source>
        <dbReference type="Proteomes" id="UP000679126"/>
    </source>
</evidence>
<dbReference type="RefSeq" id="WP_209144257.1">
    <property type="nucleotide sequence ID" value="NZ_JAGHKP010000001.1"/>
</dbReference>
<comment type="subcellular location">
    <subcellularLocation>
        <location evidence="1">Cell outer membrane</location>
        <topology evidence="1">Multi-pass membrane protein</topology>
    </subcellularLocation>
</comment>
<evidence type="ECO:0000256" key="2">
    <source>
        <dbReference type="SAM" id="SignalP"/>
    </source>
</evidence>
<evidence type="ECO:0000313" key="4">
    <source>
        <dbReference type="EMBL" id="MBO9151754.1"/>
    </source>
</evidence>
<dbReference type="NCBIfam" id="TIGR04056">
    <property type="entry name" value="OMP_RagA_SusC"/>
    <property type="match status" value="1"/>
</dbReference>
<comment type="similarity">
    <text evidence="1">Belongs to the TonB-dependent receptor family.</text>
</comment>
<dbReference type="EMBL" id="JAGHKP010000001">
    <property type="protein sequence ID" value="MBO9151754.1"/>
    <property type="molecule type" value="Genomic_DNA"/>
</dbReference>
<evidence type="ECO:0000259" key="3">
    <source>
        <dbReference type="Pfam" id="PF07715"/>
    </source>
</evidence>
<keyword evidence="1" id="KW-0472">Membrane</keyword>
<feature type="signal peptide" evidence="2">
    <location>
        <begin position="1"/>
        <end position="27"/>
    </location>
</feature>
<keyword evidence="1" id="KW-0998">Cell outer membrane</keyword>